<dbReference type="EMBL" id="ML732848">
    <property type="protein sequence ID" value="KAB8269382.1"/>
    <property type="molecule type" value="Genomic_DNA"/>
</dbReference>
<feature type="transmembrane region" description="Helical" evidence="1">
    <location>
        <begin position="16"/>
        <end position="38"/>
    </location>
</feature>
<evidence type="ECO:0000313" key="3">
    <source>
        <dbReference type="Proteomes" id="UP000326289"/>
    </source>
</evidence>
<keyword evidence="1" id="KW-1133">Transmembrane helix</keyword>
<reference evidence="2 3" key="1">
    <citation type="submission" date="2019-04" db="EMBL/GenBank/DDBJ databases">
        <title>Fungal friends and foes A comparative genomics study of 23 Aspergillus species from section Flavi.</title>
        <authorList>
            <consortium name="DOE Joint Genome Institute"/>
            <person name="Kjaerbolling I."/>
            <person name="Vesth T.C."/>
            <person name="Frisvad J.C."/>
            <person name="Nybo J.L."/>
            <person name="Theobald S."/>
            <person name="Kildgaard S."/>
            <person name="Petersen T.I."/>
            <person name="Kuo A."/>
            <person name="Sato A."/>
            <person name="Lyhne E.K."/>
            <person name="Kogle M.E."/>
            <person name="Wiebenga A."/>
            <person name="Kun R.S."/>
            <person name="Lubbers R.J."/>
            <person name="Makela M.R."/>
            <person name="Barry K."/>
            <person name="Chovatia M."/>
            <person name="Clum A."/>
            <person name="Daum C."/>
            <person name="Haridas S."/>
            <person name="He G."/>
            <person name="LaButti K."/>
            <person name="Lipzen A."/>
            <person name="Mondo S."/>
            <person name="Pangilinan J."/>
            <person name="Riley R."/>
            <person name="Salamov A."/>
            <person name="Simmons B.A."/>
            <person name="Magnuson J.K."/>
            <person name="Henrissat B."/>
            <person name="Mortensen U.H."/>
            <person name="Larsen T.O."/>
            <person name="De vries R.P."/>
            <person name="Grigoriev I.V."/>
            <person name="Machida M."/>
            <person name="Baker S.E."/>
            <person name="Andersen M.R."/>
        </authorList>
    </citation>
    <scope>NUCLEOTIDE SEQUENCE [LARGE SCALE GENOMIC DNA]</scope>
    <source>
        <strain evidence="2 3">CBS 117635</strain>
    </source>
</reference>
<organism evidence="2 3">
    <name type="scientific">Aspergillus minisclerotigenes</name>
    <dbReference type="NCBI Taxonomy" id="656917"/>
    <lineage>
        <taxon>Eukaryota</taxon>
        <taxon>Fungi</taxon>
        <taxon>Dikarya</taxon>
        <taxon>Ascomycota</taxon>
        <taxon>Pezizomycotina</taxon>
        <taxon>Eurotiomycetes</taxon>
        <taxon>Eurotiomycetidae</taxon>
        <taxon>Eurotiales</taxon>
        <taxon>Aspergillaceae</taxon>
        <taxon>Aspergillus</taxon>
        <taxon>Aspergillus subgen. Circumdati</taxon>
    </lineage>
</organism>
<keyword evidence="1" id="KW-0812">Transmembrane</keyword>
<evidence type="ECO:0000313" key="2">
    <source>
        <dbReference type="EMBL" id="KAB8269382.1"/>
    </source>
</evidence>
<keyword evidence="1" id="KW-0472">Membrane</keyword>
<evidence type="ECO:0000256" key="1">
    <source>
        <dbReference type="SAM" id="Phobius"/>
    </source>
</evidence>
<proteinExistence type="predicted"/>
<accession>A0A5N6IRT1</accession>
<dbReference type="AlphaFoldDB" id="A0A5N6IRT1"/>
<gene>
    <name evidence="2" type="ORF">BDV30DRAFT_216976</name>
</gene>
<dbReference type="Proteomes" id="UP000326289">
    <property type="component" value="Unassembled WGS sequence"/>
</dbReference>
<name>A0A5N6IRT1_9EURO</name>
<sequence>MALDIVEISTVATSTILFLLSSSSSFLLFLLLSFLSFLPPYPHARSPDLPRILFQDVIQGLGYTITQLRRNL</sequence>
<protein>
    <submittedName>
        <fullName evidence="2">Uncharacterized protein</fullName>
    </submittedName>
</protein>
<keyword evidence="3" id="KW-1185">Reference proteome</keyword>